<organism evidence="1 2">
    <name type="scientific">Clostridium botulinum</name>
    <dbReference type="NCBI Taxonomy" id="1491"/>
    <lineage>
        <taxon>Bacteria</taxon>
        <taxon>Bacillati</taxon>
        <taxon>Bacillota</taxon>
        <taxon>Clostridia</taxon>
        <taxon>Eubacteriales</taxon>
        <taxon>Clostridiaceae</taxon>
        <taxon>Clostridium</taxon>
    </lineage>
</organism>
<sequence length="38" mass="4779">MYYLLLVFIHEKILKIAAIYINYNFMFNKDMLFRIYLV</sequence>
<accession>A0A846ISH2</accession>
<dbReference type="Proteomes" id="UP000478995">
    <property type="component" value="Unassembled WGS sequence"/>
</dbReference>
<evidence type="ECO:0000313" key="2">
    <source>
        <dbReference type="Proteomes" id="UP000478995"/>
    </source>
</evidence>
<name>A0A846ISH2_CLOBO</name>
<dbReference type="AlphaFoldDB" id="A0A846ISH2"/>
<reference evidence="1 2" key="1">
    <citation type="submission" date="2019-04" db="EMBL/GenBank/DDBJ databases">
        <title>Genome sequencing of Clostridium botulinum Groups I-IV and Clostridium butyricum.</title>
        <authorList>
            <person name="Brunt J."/>
            <person name="Van Vliet A.H.M."/>
            <person name="Stringer S.C."/>
            <person name="Carter A.T."/>
            <person name="Peck M.W."/>
        </authorList>
    </citation>
    <scope>NUCLEOTIDE SEQUENCE [LARGE SCALE GENOMIC DNA]</scope>
    <source>
        <strain evidence="1 2">IFR 18/037</strain>
    </source>
</reference>
<gene>
    <name evidence="1" type="ORF">FC794_04555</name>
</gene>
<evidence type="ECO:0000313" key="1">
    <source>
        <dbReference type="EMBL" id="NFG16079.1"/>
    </source>
</evidence>
<proteinExistence type="predicted"/>
<protein>
    <submittedName>
        <fullName evidence="1">Uncharacterized protein</fullName>
    </submittedName>
</protein>
<comment type="caution">
    <text evidence="1">The sequence shown here is derived from an EMBL/GenBank/DDBJ whole genome shotgun (WGS) entry which is preliminary data.</text>
</comment>
<dbReference type="EMBL" id="SWOY01000001">
    <property type="protein sequence ID" value="NFG16079.1"/>
    <property type="molecule type" value="Genomic_DNA"/>
</dbReference>